<dbReference type="SUPFAM" id="SSF48576">
    <property type="entry name" value="Terpenoid synthases"/>
    <property type="match status" value="1"/>
</dbReference>
<name>A0AAD6MVP9_9EURO</name>
<accession>A0AAD6MVP9</accession>
<dbReference type="InterPro" id="IPR008949">
    <property type="entry name" value="Isoprenoid_synthase_dom_sf"/>
</dbReference>
<dbReference type="Gene3D" id="1.10.600.10">
    <property type="entry name" value="Farnesyl Diphosphate Synthase"/>
    <property type="match status" value="1"/>
</dbReference>
<dbReference type="Pfam" id="PF19086">
    <property type="entry name" value="Terpene_syn_C_2"/>
    <property type="match status" value="1"/>
</dbReference>
<organism evidence="1 2">
    <name type="scientific">Penicillium malachiteum</name>
    <dbReference type="NCBI Taxonomy" id="1324776"/>
    <lineage>
        <taxon>Eukaryota</taxon>
        <taxon>Fungi</taxon>
        <taxon>Dikarya</taxon>
        <taxon>Ascomycota</taxon>
        <taxon>Pezizomycotina</taxon>
        <taxon>Eurotiomycetes</taxon>
        <taxon>Eurotiomycetidae</taxon>
        <taxon>Eurotiales</taxon>
        <taxon>Aspergillaceae</taxon>
        <taxon>Penicillium</taxon>
    </lineage>
</organism>
<keyword evidence="2" id="KW-1185">Reference proteome</keyword>
<reference evidence="1" key="1">
    <citation type="journal article" date="2023" name="IMA Fungus">
        <title>Comparative genomic study of the Penicillium genus elucidates a diverse pangenome and 15 lateral gene transfer events.</title>
        <authorList>
            <person name="Petersen C."/>
            <person name="Sorensen T."/>
            <person name="Nielsen M.R."/>
            <person name="Sondergaard T.E."/>
            <person name="Sorensen J.L."/>
            <person name="Fitzpatrick D.A."/>
            <person name="Frisvad J.C."/>
            <person name="Nielsen K.L."/>
        </authorList>
    </citation>
    <scope>NUCLEOTIDE SEQUENCE</scope>
    <source>
        <strain evidence="1">IBT 17514</strain>
    </source>
</reference>
<proteinExistence type="predicted"/>
<sequence>MEELTNDPPLIQFINSVWDRILEVYLIHIDFVFDLIPEAKNMAYHPLFALVEYAHGLDIPDAVFDCSSIKEIERIGVDFVVLQNDMLSYCKEEEDGVEHNMVAVCRNAGMSAQAAYDHMGDLLKQRYRDWYLALAGLPSWAVKSMGRFSDTLRACKESSKPIYGGALDPAVILEVK</sequence>
<dbReference type="EMBL" id="JAQJAN010000008">
    <property type="protein sequence ID" value="KAJ5724833.1"/>
    <property type="molecule type" value="Genomic_DNA"/>
</dbReference>
<dbReference type="Proteomes" id="UP001215712">
    <property type="component" value="Unassembled WGS sequence"/>
</dbReference>
<dbReference type="AlphaFoldDB" id="A0AAD6MVP9"/>
<evidence type="ECO:0000313" key="2">
    <source>
        <dbReference type="Proteomes" id="UP001215712"/>
    </source>
</evidence>
<evidence type="ECO:0000313" key="1">
    <source>
        <dbReference type="EMBL" id="KAJ5724833.1"/>
    </source>
</evidence>
<comment type="caution">
    <text evidence="1">The sequence shown here is derived from an EMBL/GenBank/DDBJ whole genome shotgun (WGS) entry which is preliminary data.</text>
</comment>
<gene>
    <name evidence="1" type="ORF">N7493_006561</name>
</gene>
<protein>
    <submittedName>
        <fullName evidence="1">Terpene synthase metal binding domain protein</fullName>
    </submittedName>
</protein>
<reference evidence="1" key="2">
    <citation type="submission" date="2023-01" db="EMBL/GenBank/DDBJ databases">
        <authorList>
            <person name="Petersen C."/>
        </authorList>
    </citation>
    <scope>NUCLEOTIDE SEQUENCE</scope>
    <source>
        <strain evidence="1">IBT 17514</strain>
    </source>
</reference>